<reference evidence="2" key="1">
    <citation type="submission" date="2020-10" db="EMBL/GenBank/DDBJ databases">
        <authorList>
            <person name="Gilroy R."/>
        </authorList>
    </citation>
    <scope>NUCLEOTIDE SEQUENCE</scope>
    <source>
        <strain evidence="2">CHK33-4379</strain>
    </source>
</reference>
<keyword evidence="1" id="KW-0472">Membrane</keyword>
<evidence type="ECO:0000313" key="3">
    <source>
        <dbReference type="Proteomes" id="UP000824136"/>
    </source>
</evidence>
<evidence type="ECO:0000313" key="2">
    <source>
        <dbReference type="EMBL" id="HIT58346.1"/>
    </source>
</evidence>
<gene>
    <name evidence="2" type="ORF">IAC39_01285</name>
</gene>
<dbReference type="EMBL" id="DVLL01000006">
    <property type="protein sequence ID" value="HIT58346.1"/>
    <property type="molecule type" value="Genomic_DNA"/>
</dbReference>
<feature type="transmembrane region" description="Helical" evidence="1">
    <location>
        <begin position="83"/>
        <end position="108"/>
    </location>
</feature>
<name>A0A9D1GSC8_9FIRM</name>
<comment type="caution">
    <text evidence="2">The sequence shown here is derived from an EMBL/GenBank/DDBJ whole genome shotgun (WGS) entry which is preliminary data.</text>
</comment>
<organism evidence="2 3">
    <name type="scientific">Candidatus Faeciplasma pullistercoris</name>
    <dbReference type="NCBI Taxonomy" id="2840800"/>
    <lineage>
        <taxon>Bacteria</taxon>
        <taxon>Bacillati</taxon>
        <taxon>Bacillota</taxon>
        <taxon>Clostridia</taxon>
        <taxon>Eubacteriales</taxon>
        <taxon>Oscillospiraceae</taxon>
        <taxon>Oscillospiraceae incertae sedis</taxon>
        <taxon>Candidatus Faeciplasma</taxon>
    </lineage>
</organism>
<proteinExistence type="predicted"/>
<sequence>MIKGVNRQIIEINNPESEYFEKALLFLKAGRSLPVGTDEKIAAREYLCSIEKGTEQDEPELEKVYYTKSELERRKSELYARRLMLTVKILSLCLAAAGVGIAALLLLYTKM</sequence>
<keyword evidence="1" id="KW-1133">Transmembrane helix</keyword>
<protein>
    <submittedName>
        <fullName evidence="2">Uncharacterized protein</fullName>
    </submittedName>
</protein>
<keyword evidence="1" id="KW-0812">Transmembrane</keyword>
<dbReference type="AlphaFoldDB" id="A0A9D1GSC8"/>
<evidence type="ECO:0000256" key="1">
    <source>
        <dbReference type="SAM" id="Phobius"/>
    </source>
</evidence>
<accession>A0A9D1GSC8</accession>
<reference evidence="2" key="2">
    <citation type="journal article" date="2021" name="PeerJ">
        <title>Extensive microbial diversity within the chicken gut microbiome revealed by metagenomics and culture.</title>
        <authorList>
            <person name="Gilroy R."/>
            <person name="Ravi A."/>
            <person name="Getino M."/>
            <person name="Pursley I."/>
            <person name="Horton D.L."/>
            <person name="Alikhan N.F."/>
            <person name="Baker D."/>
            <person name="Gharbi K."/>
            <person name="Hall N."/>
            <person name="Watson M."/>
            <person name="Adriaenssens E.M."/>
            <person name="Foster-Nyarko E."/>
            <person name="Jarju S."/>
            <person name="Secka A."/>
            <person name="Antonio M."/>
            <person name="Oren A."/>
            <person name="Chaudhuri R.R."/>
            <person name="La Ragione R."/>
            <person name="Hildebrand F."/>
            <person name="Pallen M.J."/>
        </authorList>
    </citation>
    <scope>NUCLEOTIDE SEQUENCE</scope>
    <source>
        <strain evidence="2">CHK33-4379</strain>
    </source>
</reference>
<dbReference type="Proteomes" id="UP000824136">
    <property type="component" value="Unassembled WGS sequence"/>
</dbReference>